<evidence type="ECO:0000313" key="1">
    <source>
        <dbReference type="EMBL" id="MCF2513977.1"/>
    </source>
</evidence>
<gene>
    <name evidence="1" type="ORF">LVY65_02690</name>
</gene>
<name>A0A9X1QL16_9SPHN</name>
<evidence type="ECO:0000313" key="2">
    <source>
        <dbReference type="Proteomes" id="UP001139410"/>
    </source>
</evidence>
<protein>
    <submittedName>
        <fullName evidence="1">Uncharacterized protein</fullName>
    </submittedName>
</protein>
<sequence length="86" mass="9882">MEVELDYWVTRKRVEIEMARCATSNEARLVHEEMADRYCAKAREAEAASLVGPVVAQLPPYFHVVDDFMHTIIGDPVIEPVRCLRH</sequence>
<dbReference type="AlphaFoldDB" id="A0A9X1QL16"/>
<reference evidence="1" key="1">
    <citation type="submission" date="2022-01" db="EMBL/GenBank/DDBJ databases">
        <authorList>
            <person name="Jo J.-H."/>
            <person name="Im W.-T."/>
        </authorList>
    </citation>
    <scope>NUCLEOTIDE SEQUENCE</scope>
    <source>
        <strain evidence="1">G124</strain>
    </source>
</reference>
<dbReference type="Proteomes" id="UP001139410">
    <property type="component" value="Unassembled WGS sequence"/>
</dbReference>
<proteinExistence type="predicted"/>
<dbReference type="EMBL" id="JAKFGM010000001">
    <property type="protein sequence ID" value="MCF2513977.1"/>
    <property type="molecule type" value="Genomic_DNA"/>
</dbReference>
<keyword evidence="2" id="KW-1185">Reference proteome</keyword>
<organism evidence="1 2">
    <name type="scientific">Sphingomonas cremea</name>
    <dbReference type="NCBI Taxonomy" id="2904799"/>
    <lineage>
        <taxon>Bacteria</taxon>
        <taxon>Pseudomonadati</taxon>
        <taxon>Pseudomonadota</taxon>
        <taxon>Alphaproteobacteria</taxon>
        <taxon>Sphingomonadales</taxon>
        <taxon>Sphingomonadaceae</taxon>
        <taxon>Sphingomonas</taxon>
    </lineage>
</organism>
<dbReference type="RefSeq" id="WP_235066464.1">
    <property type="nucleotide sequence ID" value="NZ_JAKFGM010000001.1"/>
</dbReference>
<comment type="caution">
    <text evidence="1">The sequence shown here is derived from an EMBL/GenBank/DDBJ whole genome shotgun (WGS) entry which is preliminary data.</text>
</comment>
<accession>A0A9X1QL16</accession>